<protein>
    <recommendedName>
        <fullName evidence="3">Nitroreductase domain-containing protein</fullName>
    </recommendedName>
</protein>
<gene>
    <name evidence="1" type="ORF">V1633_02210</name>
</gene>
<dbReference type="Gene3D" id="3.40.109.10">
    <property type="entry name" value="NADH Oxidase"/>
    <property type="match status" value="1"/>
</dbReference>
<name>A0ABU7RLF5_9ACTN</name>
<dbReference type="InterPro" id="IPR000415">
    <property type="entry name" value="Nitroreductase-like"/>
</dbReference>
<dbReference type="SUPFAM" id="SSF55469">
    <property type="entry name" value="FMN-dependent nitroreductase-like"/>
    <property type="match status" value="1"/>
</dbReference>
<dbReference type="EMBL" id="JAZGQK010000001">
    <property type="protein sequence ID" value="MEE6257301.1"/>
    <property type="molecule type" value="Genomic_DNA"/>
</dbReference>
<dbReference type="PANTHER" id="PTHR43543:SF1">
    <property type="entry name" value="MALONIC SEMIALDEHYDE REDUCTASE RUTE-RELATED"/>
    <property type="match status" value="1"/>
</dbReference>
<dbReference type="RefSeq" id="WP_331212375.1">
    <property type="nucleotide sequence ID" value="NZ_JAZGQK010000001.1"/>
</dbReference>
<comment type="caution">
    <text evidence="1">The sequence shown here is derived from an EMBL/GenBank/DDBJ whole genome shotgun (WGS) entry which is preliminary data.</text>
</comment>
<reference evidence="1 2" key="1">
    <citation type="submission" date="2024-01" db="EMBL/GenBank/DDBJ databases">
        <title>Genome insights into Plantactinospora sonchi sp. nov.</title>
        <authorList>
            <person name="Wang L."/>
        </authorList>
    </citation>
    <scope>NUCLEOTIDE SEQUENCE [LARGE SCALE GENOMIC DNA]</scope>
    <source>
        <strain evidence="1 2">NEAU-QY2</strain>
    </source>
</reference>
<organism evidence="1 2">
    <name type="scientific">Plantactinospora sonchi</name>
    <dbReference type="NCBI Taxonomy" id="1544735"/>
    <lineage>
        <taxon>Bacteria</taxon>
        <taxon>Bacillati</taxon>
        <taxon>Actinomycetota</taxon>
        <taxon>Actinomycetes</taxon>
        <taxon>Micromonosporales</taxon>
        <taxon>Micromonosporaceae</taxon>
        <taxon>Plantactinospora</taxon>
    </lineage>
</organism>
<evidence type="ECO:0000313" key="1">
    <source>
        <dbReference type="EMBL" id="MEE6257301.1"/>
    </source>
</evidence>
<sequence>MPEQFPVLPQVGEIYFVEESARAESALLNSCLQIGYFILGVRTIGLAAGPMTGFEPDKVTEEFFPHGRRRALVVVYIGRPAPDAWYDRLPRLSYERVFISH</sequence>
<dbReference type="InterPro" id="IPR050461">
    <property type="entry name" value="Nitroreductase_HadB/RutE"/>
</dbReference>
<proteinExistence type="predicted"/>
<evidence type="ECO:0008006" key="3">
    <source>
        <dbReference type="Google" id="ProtNLM"/>
    </source>
</evidence>
<keyword evidence="2" id="KW-1185">Reference proteome</keyword>
<accession>A0ABU7RLF5</accession>
<dbReference type="Proteomes" id="UP001332243">
    <property type="component" value="Unassembled WGS sequence"/>
</dbReference>
<evidence type="ECO:0000313" key="2">
    <source>
        <dbReference type="Proteomes" id="UP001332243"/>
    </source>
</evidence>
<dbReference type="PANTHER" id="PTHR43543">
    <property type="entry name" value="MALONIC SEMIALDEHYDE REDUCTASE RUTE-RELATED"/>
    <property type="match status" value="1"/>
</dbReference>